<keyword evidence="1" id="KW-1133">Transmembrane helix</keyword>
<feature type="transmembrane region" description="Helical" evidence="1">
    <location>
        <begin position="6"/>
        <end position="31"/>
    </location>
</feature>
<name>A0A917URQ6_9MICO</name>
<dbReference type="Proteomes" id="UP000636956">
    <property type="component" value="Unassembled WGS sequence"/>
</dbReference>
<proteinExistence type="predicted"/>
<dbReference type="EMBL" id="BMMD01000009">
    <property type="protein sequence ID" value="GGJ80396.1"/>
    <property type="molecule type" value="Genomic_DNA"/>
</dbReference>
<gene>
    <name evidence="2" type="ORF">GCM10011372_18510</name>
</gene>
<reference evidence="2" key="1">
    <citation type="journal article" date="2014" name="Int. J. Syst. Evol. Microbiol.">
        <title>Complete genome sequence of Corynebacterium casei LMG S-19264T (=DSM 44701T), isolated from a smear-ripened cheese.</title>
        <authorList>
            <consortium name="US DOE Joint Genome Institute (JGI-PGF)"/>
            <person name="Walter F."/>
            <person name="Albersmeier A."/>
            <person name="Kalinowski J."/>
            <person name="Ruckert C."/>
        </authorList>
    </citation>
    <scope>NUCLEOTIDE SEQUENCE</scope>
    <source>
        <strain evidence="2">CGMCC 1.8984</strain>
    </source>
</reference>
<dbReference type="AlphaFoldDB" id="A0A917URQ6"/>
<feature type="transmembrane region" description="Helical" evidence="1">
    <location>
        <begin position="78"/>
        <end position="100"/>
    </location>
</feature>
<keyword evidence="1" id="KW-0472">Membrane</keyword>
<sequence>MVFIPFSVLLAVYFALGLEELGFVMLLLGLFGRRSSAPRFGDSRSLRPVWCWIMGAIDTESIAEKPKQFSMQGAPAKVLWWGIVVAVVGALLLVFGPVFLDQLDLGAVGLGQTIRIALELALLFVRGILPPLGAALIAAGIVMAFIQAQYPRRKSVRHNWK</sequence>
<evidence type="ECO:0000313" key="2">
    <source>
        <dbReference type="EMBL" id="GGJ80396.1"/>
    </source>
</evidence>
<evidence type="ECO:0000313" key="3">
    <source>
        <dbReference type="Proteomes" id="UP000636956"/>
    </source>
</evidence>
<organism evidence="2 3">
    <name type="scientific">Agromyces bauzanensis</name>
    <dbReference type="NCBI Taxonomy" id="1308924"/>
    <lineage>
        <taxon>Bacteria</taxon>
        <taxon>Bacillati</taxon>
        <taxon>Actinomycetota</taxon>
        <taxon>Actinomycetes</taxon>
        <taxon>Micrococcales</taxon>
        <taxon>Microbacteriaceae</taxon>
        <taxon>Agromyces</taxon>
    </lineage>
</organism>
<keyword evidence="1" id="KW-0812">Transmembrane</keyword>
<comment type="caution">
    <text evidence="2">The sequence shown here is derived from an EMBL/GenBank/DDBJ whole genome shotgun (WGS) entry which is preliminary data.</text>
</comment>
<protein>
    <submittedName>
        <fullName evidence="2">Uncharacterized protein</fullName>
    </submittedName>
</protein>
<keyword evidence="3" id="KW-1185">Reference proteome</keyword>
<evidence type="ECO:0000256" key="1">
    <source>
        <dbReference type="SAM" id="Phobius"/>
    </source>
</evidence>
<feature type="transmembrane region" description="Helical" evidence="1">
    <location>
        <begin position="120"/>
        <end position="146"/>
    </location>
</feature>
<accession>A0A917URQ6</accession>
<reference evidence="2" key="2">
    <citation type="submission" date="2020-09" db="EMBL/GenBank/DDBJ databases">
        <authorList>
            <person name="Sun Q."/>
            <person name="Zhou Y."/>
        </authorList>
    </citation>
    <scope>NUCLEOTIDE SEQUENCE</scope>
    <source>
        <strain evidence="2">CGMCC 1.8984</strain>
    </source>
</reference>